<accession>A0A0F9SUI8</accession>
<dbReference type="AlphaFoldDB" id="A0A0F9SUI8"/>
<dbReference type="EMBL" id="LAZR01002227">
    <property type="protein sequence ID" value="KKN32823.1"/>
    <property type="molecule type" value="Genomic_DNA"/>
</dbReference>
<dbReference type="CDD" id="cd20175">
    <property type="entry name" value="ThyX"/>
    <property type="match status" value="1"/>
</dbReference>
<protein>
    <submittedName>
        <fullName evidence="1">Uncharacterized protein</fullName>
    </submittedName>
</protein>
<dbReference type="InterPro" id="IPR003669">
    <property type="entry name" value="Thymidylate_synthase_ThyX"/>
</dbReference>
<sequence length="335" mass="37236">MQRHKLPAKAPSNYNSRFDQGFENIEVRLINPPEAHIAAEAVAVFAETTFGNIKHPDHYRGTEGGDDDAWRIAQGAAEFKHVIPNALETVALTFTIDGVSRSLTHQLVRTRVGAGFGQFSQRANNVAGFNMRLPVSFHQKMPAGAVNRYYESITHLQRFYETAIESGVPYQDARYVVPEGIETSITATYNLLALIGTVRRRVCNRMQWEINCVARRMADLTVVALPWVGKALRASCESRGVCQTTDPMFEPSCLSWSEEKGQADWCKDSPALVDMMAGASYNWDRWSNGSMAFHATDVNRINAEAADKSLIISMGYQNTTQPLAAKNADGLWRTA</sequence>
<dbReference type="GO" id="GO:0004799">
    <property type="term" value="F:thymidylate synthase activity"/>
    <property type="evidence" value="ECO:0007669"/>
    <property type="project" value="TreeGrafter"/>
</dbReference>
<dbReference type="PANTHER" id="PTHR34934">
    <property type="entry name" value="FLAVIN-DEPENDENT THYMIDYLATE SYNTHASE"/>
    <property type="match status" value="1"/>
</dbReference>
<reference evidence="1" key="1">
    <citation type="journal article" date="2015" name="Nature">
        <title>Complex archaea that bridge the gap between prokaryotes and eukaryotes.</title>
        <authorList>
            <person name="Spang A."/>
            <person name="Saw J.H."/>
            <person name="Jorgensen S.L."/>
            <person name="Zaremba-Niedzwiedzka K."/>
            <person name="Martijn J."/>
            <person name="Lind A.E."/>
            <person name="van Eijk R."/>
            <person name="Schleper C."/>
            <person name="Guy L."/>
            <person name="Ettema T.J."/>
        </authorList>
    </citation>
    <scope>NUCLEOTIDE SEQUENCE</scope>
</reference>
<dbReference type="Pfam" id="PF02511">
    <property type="entry name" value="Thy1"/>
    <property type="match status" value="1"/>
</dbReference>
<dbReference type="GO" id="GO:0006231">
    <property type="term" value="P:dTMP biosynthetic process"/>
    <property type="evidence" value="ECO:0007669"/>
    <property type="project" value="InterPro"/>
</dbReference>
<evidence type="ECO:0000313" key="1">
    <source>
        <dbReference type="EMBL" id="KKN32823.1"/>
    </source>
</evidence>
<organism evidence="1">
    <name type="scientific">marine sediment metagenome</name>
    <dbReference type="NCBI Taxonomy" id="412755"/>
    <lineage>
        <taxon>unclassified sequences</taxon>
        <taxon>metagenomes</taxon>
        <taxon>ecological metagenomes</taxon>
    </lineage>
</organism>
<proteinExistence type="predicted"/>
<dbReference type="SUPFAM" id="SSF69796">
    <property type="entry name" value="Thymidylate synthase-complementing protein Thy1"/>
    <property type="match status" value="1"/>
</dbReference>
<dbReference type="GO" id="GO:0050797">
    <property type="term" value="F:thymidylate synthase (FAD) activity"/>
    <property type="evidence" value="ECO:0007669"/>
    <property type="project" value="InterPro"/>
</dbReference>
<dbReference type="PANTHER" id="PTHR34934:SF1">
    <property type="entry name" value="FLAVIN-DEPENDENT THYMIDYLATE SYNTHASE"/>
    <property type="match status" value="1"/>
</dbReference>
<name>A0A0F9SUI8_9ZZZZ</name>
<dbReference type="PROSITE" id="PS51331">
    <property type="entry name" value="THYX"/>
    <property type="match status" value="1"/>
</dbReference>
<dbReference type="InterPro" id="IPR036098">
    <property type="entry name" value="Thymidylate_synthase_ThyX_sf"/>
</dbReference>
<gene>
    <name evidence="1" type="ORF">LCGC14_0810140</name>
</gene>
<dbReference type="GO" id="GO:0050660">
    <property type="term" value="F:flavin adenine dinucleotide binding"/>
    <property type="evidence" value="ECO:0007669"/>
    <property type="project" value="InterPro"/>
</dbReference>
<dbReference type="GO" id="GO:0070402">
    <property type="term" value="F:NADPH binding"/>
    <property type="evidence" value="ECO:0007669"/>
    <property type="project" value="TreeGrafter"/>
</dbReference>
<comment type="caution">
    <text evidence="1">The sequence shown here is derived from an EMBL/GenBank/DDBJ whole genome shotgun (WGS) entry which is preliminary data.</text>
</comment>
<dbReference type="Gene3D" id="3.30.1360.170">
    <property type="match status" value="1"/>
</dbReference>